<evidence type="ECO:0000259" key="4">
    <source>
        <dbReference type="PROSITE" id="PS50208"/>
    </source>
</evidence>
<name>A0A9D4K1X0_DREPO</name>
<dbReference type="EMBL" id="JAIWYP010000005">
    <property type="protein sequence ID" value="KAH3828648.1"/>
    <property type="molecule type" value="Genomic_DNA"/>
</dbReference>
<organism evidence="5 6">
    <name type="scientific">Dreissena polymorpha</name>
    <name type="common">Zebra mussel</name>
    <name type="synonym">Mytilus polymorpha</name>
    <dbReference type="NCBI Taxonomy" id="45954"/>
    <lineage>
        <taxon>Eukaryota</taxon>
        <taxon>Metazoa</taxon>
        <taxon>Spiralia</taxon>
        <taxon>Lophotrochozoa</taxon>
        <taxon>Mollusca</taxon>
        <taxon>Bivalvia</taxon>
        <taxon>Autobranchia</taxon>
        <taxon>Heteroconchia</taxon>
        <taxon>Euheterodonta</taxon>
        <taxon>Imparidentia</taxon>
        <taxon>Neoheterodontei</taxon>
        <taxon>Myida</taxon>
        <taxon>Dreissenoidea</taxon>
        <taxon>Dreissenidae</taxon>
        <taxon>Dreissena</taxon>
    </lineage>
</organism>
<keyword evidence="6" id="KW-1185">Reference proteome</keyword>
<sequence>MGCVNSSNSSDQLGIIHNNDFDDNLQTNPSILSSLISCFEAQNHDEDATPTEHAIPIEPVSQPETQLQMLAIAPLERGSHQQRRYAQFIHPAVLERGLVESIDVAYPTSGKGFVLIINYSHSRQGSEKDVTKLVGFFQHELQHSVLLGNNNMTREELRAFFEDVKKSIDARFYCFICIVMAHGNEKGIITSDGKVQSYNEIIETFDNRNMSAFAGRPKLFLINACRGDRRPWTMPFDFESITMDATPVHPIELVAETSDIYAVYSTVRGFVSTRDTQEGSIFIQTCVDVFQKYYKTRNVCDMTTSIRRKVQHNHMCQVSEAKTTLTKQFYLMKSQ</sequence>
<dbReference type="GO" id="GO:0006508">
    <property type="term" value="P:proteolysis"/>
    <property type="evidence" value="ECO:0007669"/>
    <property type="project" value="InterPro"/>
</dbReference>
<evidence type="ECO:0000313" key="6">
    <source>
        <dbReference type="Proteomes" id="UP000828390"/>
    </source>
</evidence>
<dbReference type="AlphaFoldDB" id="A0A9D4K1X0"/>
<dbReference type="InterPro" id="IPR029030">
    <property type="entry name" value="Caspase-like_dom_sf"/>
</dbReference>
<dbReference type="PROSITE" id="PS50207">
    <property type="entry name" value="CASPASE_P10"/>
    <property type="match status" value="1"/>
</dbReference>
<dbReference type="PANTHER" id="PTHR22576:SF41">
    <property type="entry name" value="CASPASE 14, APOPTOSIS-RELATED CYSTEINE PEPTIDASE"/>
    <property type="match status" value="1"/>
</dbReference>
<feature type="domain" description="Caspase family p20" evidence="4">
    <location>
        <begin position="150"/>
        <end position="229"/>
    </location>
</feature>
<accession>A0A9D4K1X0</accession>
<dbReference type="OrthoDB" id="6093024at2759"/>
<reference evidence="5" key="1">
    <citation type="journal article" date="2019" name="bioRxiv">
        <title>The Genome of the Zebra Mussel, Dreissena polymorpha: A Resource for Invasive Species Research.</title>
        <authorList>
            <person name="McCartney M.A."/>
            <person name="Auch B."/>
            <person name="Kono T."/>
            <person name="Mallez S."/>
            <person name="Zhang Y."/>
            <person name="Obille A."/>
            <person name="Becker A."/>
            <person name="Abrahante J.E."/>
            <person name="Garbe J."/>
            <person name="Badalamenti J.P."/>
            <person name="Herman A."/>
            <person name="Mangelson H."/>
            <person name="Liachko I."/>
            <person name="Sullivan S."/>
            <person name="Sone E.D."/>
            <person name="Koren S."/>
            <person name="Silverstein K.A.T."/>
            <person name="Beckman K.B."/>
            <person name="Gohl D.M."/>
        </authorList>
    </citation>
    <scope>NUCLEOTIDE SEQUENCE</scope>
    <source>
        <strain evidence="5">Duluth1</strain>
        <tissue evidence="5">Whole animal</tissue>
    </source>
</reference>
<evidence type="ECO:0000256" key="1">
    <source>
        <dbReference type="ARBA" id="ARBA00010134"/>
    </source>
</evidence>
<dbReference type="PANTHER" id="PTHR22576">
    <property type="entry name" value="MUCOSA ASSOCIATED LYMPHOID TISSUE LYMPHOMA TRANSLOCATION PROTEIN 1/PARACASPASE"/>
    <property type="match status" value="1"/>
</dbReference>
<comment type="caution">
    <text evidence="5">The sequence shown here is derived from an EMBL/GenBank/DDBJ whole genome shotgun (WGS) entry which is preliminary data.</text>
</comment>
<dbReference type="Gene3D" id="3.40.50.1460">
    <property type="match status" value="1"/>
</dbReference>
<comment type="similarity">
    <text evidence="1 2">Belongs to the peptidase C14A family.</text>
</comment>
<dbReference type="GO" id="GO:0004197">
    <property type="term" value="F:cysteine-type endopeptidase activity"/>
    <property type="evidence" value="ECO:0007669"/>
    <property type="project" value="InterPro"/>
</dbReference>
<dbReference type="Pfam" id="PF00656">
    <property type="entry name" value="Peptidase_C14"/>
    <property type="match status" value="1"/>
</dbReference>
<dbReference type="InterPro" id="IPR015917">
    <property type="entry name" value="Pept_C14A"/>
</dbReference>
<dbReference type="PRINTS" id="PR00376">
    <property type="entry name" value="IL1BCENZYME"/>
</dbReference>
<evidence type="ECO:0000313" key="5">
    <source>
        <dbReference type="EMBL" id="KAH3828648.1"/>
    </source>
</evidence>
<dbReference type="PROSITE" id="PS50208">
    <property type="entry name" value="CASPASE_P20"/>
    <property type="match status" value="1"/>
</dbReference>
<reference evidence="5" key="2">
    <citation type="submission" date="2020-11" db="EMBL/GenBank/DDBJ databases">
        <authorList>
            <person name="McCartney M.A."/>
            <person name="Auch B."/>
            <person name="Kono T."/>
            <person name="Mallez S."/>
            <person name="Becker A."/>
            <person name="Gohl D.M."/>
            <person name="Silverstein K.A.T."/>
            <person name="Koren S."/>
            <person name="Bechman K.B."/>
            <person name="Herman A."/>
            <person name="Abrahante J.E."/>
            <person name="Garbe J."/>
        </authorList>
    </citation>
    <scope>NUCLEOTIDE SEQUENCE</scope>
    <source>
        <strain evidence="5">Duluth1</strain>
        <tissue evidence="5">Whole animal</tissue>
    </source>
</reference>
<dbReference type="SMART" id="SM00115">
    <property type="entry name" value="CASc"/>
    <property type="match status" value="1"/>
</dbReference>
<feature type="domain" description="Caspase family p10" evidence="3">
    <location>
        <begin position="258"/>
        <end position="333"/>
    </location>
</feature>
<dbReference type="SUPFAM" id="SSF52129">
    <property type="entry name" value="Caspase-like"/>
    <property type="match status" value="1"/>
</dbReference>
<proteinExistence type="inferred from homology"/>
<protein>
    <recommendedName>
        <fullName evidence="7">Caspase-3</fullName>
    </recommendedName>
</protein>
<evidence type="ECO:0000259" key="3">
    <source>
        <dbReference type="PROSITE" id="PS50207"/>
    </source>
</evidence>
<dbReference type="InterPro" id="IPR011600">
    <property type="entry name" value="Pept_C14_caspase"/>
</dbReference>
<dbReference type="InterPro" id="IPR002138">
    <property type="entry name" value="Pept_C14_p10"/>
</dbReference>
<dbReference type="InterPro" id="IPR052039">
    <property type="entry name" value="Caspase-related_regulators"/>
</dbReference>
<dbReference type="Proteomes" id="UP000828390">
    <property type="component" value="Unassembled WGS sequence"/>
</dbReference>
<gene>
    <name evidence="5" type="ORF">DPMN_130629</name>
</gene>
<evidence type="ECO:0000256" key="2">
    <source>
        <dbReference type="RuleBase" id="RU003971"/>
    </source>
</evidence>
<evidence type="ECO:0008006" key="7">
    <source>
        <dbReference type="Google" id="ProtNLM"/>
    </source>
</evidence>
<dbReference type="InterPro" id="IPR001309">
    <property type="entry name" value="Pept_C14_p20"/>
</dbReference>